<evidence type="ECO:0000256" key="2">
    <source>
        <dbReference type="ARBA" id="ARBA00022692"/>
    </source>
</evidence>
<name>A0A517LEB3_9PEZI</name>
<evidence type="ECO:0000256" key="6">
    <source>
        <dbReference type="SAM" id="MobiDB-lite"/>
    </source>
</evidence>
<keyword evidence="4 7" id="KW-0472">Membrane</keyword>
<feature type="transmembrane region" description="Helical" evidence="7">
    <location>
        <begin position="104"/>
        <end position="125"/>
    </location>
</feature>
<evidence type="ECO:0000313" key="10">
    <source>
        <dbReference type="Proteomes" id="UP000316270"/>
    </source>
</evidence>
<dbReference type="PANTHER" id="PTHR33048">
    <property type="entry name" value="PTH11-LIKE INTEGRAL MEMBRANE PROTEIN (AFU_ORTHOLOGUE AFUA_5G11245)"/>
    <property type="match status" value="1"/>
</dbReference>
<proteinExistence type="inferred from homology"/>
<accession>A0A517LEB3</accession>
<feature type="region of interest" description="Disordered" evidence="6">
    <location>
        <begin position="552"/>
        <end position="595"/>
    </location>
</feature>
<protein>
    <recommendedName>
        <fullName evidence="8">Rhodopsin domain-containing protein</fullName>
    </recommendedName>
</protein>
<feature type="transmembrane region" description="Helical" evidence="7">
    <location>
        <begin position="27"/>
        <end position="45"/>
    </location>
</feature>
<dbReference type="OrthoDB" id="4682787at2759"/>
<comment type="subcellular location">
    <subcellularLocation>
        <location evidence="1">Membrane</location>
        <topology evidence="1">Multi-pass membrane protein</topology>
    </subcellularLocation>
</comment>
<dbReference type="AlphaFoldDB" id="A0A517LEB3"/>
<dbReference type="InterPro" id="IPR052337">
    <property type="entry name" value="SAT4-like"/>
</dbReference>
<dbReference type="InterPro" id="IPR049326">
    <property type="entry name" value="Rhodopsin_dom_fungi"/>
</dbReference>
<dbReference type="EMBL" id="CP042194">
    <property type="protein sequence ID" value="QDS73988.1"/>
    <property type="molecule type" value="Genomic_DNA"/>
</dbReference>
<feature type="region of interest" description="Disordered" evidence="6">
    <location>
        <begin position="384"/>
        <end position="408"/>
    </location>
</feature>
<keyword evidence="3 7" id="KW-1133">Transmembrane helix</keyword>
<evidence type="ECO:0000259" key="8">
    <source>
        <dbReference type="Pfam" id="PF20684"/>
    </source>
</evidence>
<feature type="domain" description="Rhodopsin" evidence="8">
    <location>
        <begin position="11"/>
        <end position="254"/>
    </location>
</feature>
<evidence type="ECO:0000256" key="5">
    <source>
        <dbReference type="ARBA" id="ARBA00038359"/>
    </source>
</evidence>
<evidence type="ECO:0000256" key="3">
    <source>
        <dbReference type="ARBA" id="ARBA00022989"/>
    </source>
</evidence>
<dbReference type="PANTHER" id="PTHR33048:SF96">
    <property type="entry name" value="INTEGRAL MEMBRANE PROTEIN"/>
    <property type="match status" value="1"/>
</dbReference>
<evidence type="ECO:0000256" key="7">
    <source>
        <dbReference type="SAM" id="Phobius"/>
    </source>
</evidence>
<feature type="transmembrane region" description="Helical" evidence="7">
    <location>
        <begin position="156"/>
        <end position="177"/>
    </location>
</feature>
<reference evidence="9 10" key="1">
    <citation type="submission" date="2019-07" db="EMBL/GenBank/DDBJ databases">
        <title>Finished genome of Venturia effusa.</title>
        <authorList>
            <person name="Young C.A."/>
            <person name="Cox M.P."/>
            <person name="Ganley A.R.D."/>
            <person name="David W.J."/>
        </authorList>
    </citation>
    <scope>NUCLEOTIDE SEQUENCE [LARGE SCALE GENOMIC DNA]</scope>
    <source>
        <strain evidence="10">albino</strain>
    </source>
</reference>
<feature type="region of interest" description="Disordered" evidence="6">
    <location>
        <begin position="661"/>
        <end position="789"/>
    </location>
</feature>
<evidence type="ECO:0000313" key="9">
    <source>
        <dbReference type="EMBL" id="QDS73988.1"/>
    </source>
</evidence>
<keyword evidence="2 7" id="KW-0812">Transmembrane</keyword>
<dbReference type="Pfam" id="PF20684">
    <property type="entry name" value="Fung_rhodopsin"/>
    <property type="match status" value="1"/>
</dbReference>
<dbReference type="GO" id="GO:0016020">
    <property type="term" value="C:membrane"/>
    <property type="evidence" value="ECO:0007669"/>
    <property type="project" value="UniProtKB-SubCell"/>
</dbReference>
<evidence type="ECO:0000256" key="4">
    <source>
        <dbReference type="ARBA" id="ARBA00023136"/>
    </source>
</evidence>
<feature type="transmembrane region" description="Helical" evidence="7">
    <location>
        <begin position="79"/>
        <end position="97"/>
    </location>
</feature>
<feature type="region of interest" description="Disordered" evidence="6">
    <location>
        <begin position="620"/>
        <end position="645"/>
    </location>
</feature>
<keyword evidence="10" id="KW-1185">Reference proteome</keyword>
<comment type="similarity">
    <text evidence="5">Belongs to the SAT4 family.</text>
</comment>
<sequence>MVSLAWLAIILRLWTKARIVKSVLWDDWIMLVATLFFTVYCGSVIDISRRVTSTHEFVSYGDLLISVNLLTVAEVFYVLSIMALKIALSVFFLRLTVVPWQRRVVLVALAVSSSFSVLMFFFVVFQCGVYDNATVFLLRRIANQCASNDFNLGMTYTHAIITTSTDWTFLILPFCILKESLMKKNEKRTIILILMFASIGGIASIIRFKFIHGLAIPRAEFFLNARDIAIWSCLEPGIGIIAGSVVTLRPLIRRLVFLFKNSSYSNSRFHHRHSPPLQNGSPCNVRLEQPQKYECGQALSHYDASEQGTHAIEEKKIEVAELVVRPSIAKKRSLSGLPLHLFGSIKSRSSSKRTRSMKSSVSKLSQFSIVPSIPDMPSFIWRETTDETETDSMKESERDDDKYSERSDLGMGTKTTWYAYDGGSRDPGIAPSPTFEEEEHWLEEQLNLRQLSPTYNGYERRFSQGTGLYSSISSIPSPRFTPSSAHAQNVPWHQRCASSASACTGVPEIPAAPSSPLFPEGNEWFRTFEVGKSRPGSYISEPGSARIPIGLQIPSALSPPEPRSPVELDMPPALPPAPHRSPTGTSHITPLNASRQSQPYIWHQRQGSENSVMQARIESVPQDPASHYQGRTSEESIRWPSTPQSALQEEALRINQERFPPRTTSRIFPPRGSSRVPLPQDNGVRPQPYFAASEIVPPISPRRIWQQKPLPRPPPVERKPLPKGILKKGESPHGILLPPLPSTPIESYRTNNEGRDKEKEKEKNSSTIGLPLDMFSSSSHKSSSSKSSL</sequence>
<feature type="compositionally biased region" description="Basic and acidic residues" evidence="6">
    <location>
        <begin position="391"/>
        <end position="408"/>
    </location>
</feature>
<evidence type="ECO:0000256" key="1">
    <source>
        <dbReference type="ARBA" id="ARBA00004141"/>
    </source>
</evidence>
<feature type="compositionally biased region" description="Basic and acidic residues" evidence="6">
    <location>
        <begin position="752"/>
        <end position="764"/>
    </location>
</feature>
<gene>
    <name evidence="9" type="ORF">FKW77_008574</name>
</gene>
<feature type="compositionally biased region" description="Low complexity" evidence="6">
    <location>
        <begin position="776"/>
        <end position="789"/>
    </location>
</feature>
<dbReference type="Proteomes" id="UP000316270">
    <property type="component" value="Chromosome 10"/>
</dbReference>
<feature type="compositionally biased region" description="Polar residues" evidence="6">
    <location>
        <begin position="582"/>
        <end position="595"/>
    </location>
</feature>
<organism evidence="9 10">
    <name type="scientific">Venturia effusa</name>
    <dbReference type="NCBI Taxonomy" id="50376"/>
    <lineage>
        <taxon>Eukaryota</taxon>
        <taxon>Fungi</taxon>
        <taxon>Dikarya</taxon>
        <taxon>Ascomycota</taxon>
        <taxon>Pezizomycotina</taxon>
        <taxon>Dothideomycetes</taxon>
        <taxon>Pleosporomycetidae</taxon>
        <taxon>Venturiales</taxon>
        <taxon>Venturiaceae</taxon>
        <taxon>Venturia</taxon>
    </lineage>
</organism>
<feature type="transmembrane region" description="Helical" evidence="7">
    <location>
        <begin position="189"/>
        <end position="208"/>
    </location>
</feature>